<gene>
    <name evidence="5" type="ORF">H5410_041588</name>
</gene>
<name>A0A9J5XTI6_SOLCO</name>
<feature type="domain" description="Dilute" evidence="4">
    <location>
        <begin position="872"/>
        <end position="1346"/>
    </location>
</feature>
<evidence type="ECO:0000313" key="6">
    <source>
        <dbReference type="Proteomes" id="UP000824120"/>
    </source>
</evidence>
<feature type="region of interest" description="Disordered" evidence="3">
    <location>
        <begin position="337"/>
        <end position="367"/>
    </location>
</feature>
<dbReference type="CDD" id="cd23767">
    <property type="entry name" value="IQCD"/>
    <property type="match status" value="1"/>
</dbReference>
<dbReference type="PROSITE" id="PS50096">
    <property type="entry name" value="IQ"/>
    <property type="match status" value="3"/>
</dbReference>
<dbReference type="GO" id="GO:0005516">
    <property type="term" value="F:calmodulin binding"/>
    <property type="evidence" value="ECO:0007669"/>
    <property type="project" value="UniProtKB-KW"/>
</dbReference>
<dbReference type="PROSITE" id="PS51126">
    <property type="entry name" value="DILUTE"/>
    <property type="match status" value="1"/>
</dbReference>
<feature type="compositionally biased region" description="Basic and acidic residues" evidence="3">
    <location>
        <begin position="337"/>
        <end position="351"/>
    </location>
</feature>
<evidence type="ECO:0000256" key="1">
    <source>
        <dbReference type="ARBA" id="ARBA00022860"/>
    </source>
</evidence>
<dbReference type="OrthoDB" id="6108017at2759"/>
<dbReference type="InterPro" id="IPR002710">
    <property type="entry name" value="Dilute_dom"/>
</dbReference>
<evidence type="ECO:0000256" key="3">
    <source>
        <dbReference type="SAM" id="MobiDB-lite"/>
    </source>
</evidence>
<dbReference type="Gene3D" id="1.20.5.190">
    <property type="match status" value="2"/>
</dbReference>
<evidence type="ECO:0000256" key="2">
    <source>
        <dbReference type="SAM" id="Coils"/>
    </source>
</evidence>
<dbReference type="PANTHER" id="PTHR16027">
    <property type="entry name" value="DILUTE DOMAIN-CONTAINING PROTEIN YPR089W"/>
    <property type="match status" value="1"/>
</dbReference>
<proteinExistence type="predicted"/>
<keyword evidence="6" id="KW-1185">Reference proteome</keyword>
<dbReference type="InterPro" id="IPR037975">
    <property type="entry name" value="MyosinXI_CBD"/>
</dbReference>
<dbReference type="InterPro" id="IPR027417">
    <property type="entry name" value="P-loop_NTPase"/>
</dbReference>
<keyword evidence="1" id="KW-0112">Calmodulin-binding</keyword>
<comment type="caution">
    <text evidence="5">The sequence shown here is derived from an EMBL/GenBank/DDBJ whole genome shotgun (WGS) entry which is preliminary data.</text>
</comment>
<dbReference type="EMBL" id="JACXVP010000008">
    <property type="protein sequence ID" value="KAG5591074.1"/>
    <property type="molecule type" value="Genomic_DNA"/>
</dbReference>
<keyword evidence="2" id="KW-0175">Coiled coil</keyword>
<evidence type="ECO:0000259" key="4">
    <source>
        <dbReference type="PROSITE" id="PS51126"/>
    </source>
</evidence>
<dbReference type="InterPro" id="IPR052072">
    <property type="entry name" value="Vascular_dev_regulator"/>
</dbReference>
<dbReference type="Pfam" id="PF14111">
    <property type="entry name" value="DUF4283"/>
    <property type="match status" value="1"/>
</dbReference>
<reference evidence="5 6" key="1">
    <citation type="submission" date="2020-09" db="EMBL/GenBank/DDBJ databases">
        <title>De no assembly of potato wild relative species, Solanum commersonii.</title>
        <authorList>
            <person name="Cho K."/>
        </authorList>
    </citation>
    <scope>NUCLEOTIDE SEQUENCE [LARGE SCALE GENOMIC DNA]</scope>
    <source>
        <strain evidence="5">LZ3.2</strain>
        <tissue evidence="5">Leaf</tissue>
    </source>
</reference>
<sequence length="1403" mass="159796">MAGITSSGVNSIYYNAGFKSYEITRCKGGTDSWYEWTESSRKVVRRVKIIIKVLRWLVSIFIEASKVQGKVIRRWKLKEHFAEFYCSFKYNENGRFVSFIAIQGQNKSIIITPEASYMGGWSNIVHKIAKFIYEPNLQPRPQVNMGKQSNTSYREAVQSSRWMADSMKRAKLHVKEAHIEVTSGAPLAETDLLNRCIVGRFQDTLQETPALNGVRRWACNTWKSVIGVNVFAMNDGQFLFEFPSRVAAEHVMSGVWVWKKMNLSLYWWKPTTGCWPDEVKRDWVWIRVMGLPLSLWSSMKGDGEKVPREVKISSDGYTYKVPIWCEVPVAVRKVETRRENEDREPLGKEVSRPSTMEKPTVYTPQHVGTSTAGELLNWESRDQARDHSWKGKGQLHAIAGQISERKNQGPTRFKQKEGGQEAQRLDLVSVEIMANLSQTKTQNRFKNLDNLEVEERNFMPREQEETIQEEGENTVTVAKGYIARNIYAALQEASAVIVIQKYVRQWIMRNAYLQLYASALMIQSCTRGFAARQKFLRRKENKAATIIQAHWRMCKIRSAFRHRHSNIIAIQCLWRRKMATREFRRLKKEANEAGALRLAKTKLERQLEDLTWRLQLEKKLRLSNEEAKLVEISKLNKTVESLILELDAAKLAAVNEVNKNAVLQKQLELYMKEKAALEREIFSVTELRNENTFLKSSLSALEEKNSALEHELIKGKEESTNTIAKLRAVEETCSQLQQNLKSMEEKLSNSEDENHILRQKALSATPRSNRPGFAKSFSDKFSGALALPSADRKTSFESPTPTKMIAPLAQGFSDSRRAKLTSERQQENCEILSRCIKENLGFKDGKPVAACVIYRCLIHWHAFESERTAIFDFIIAEINEVLKVGDEDVTLPYWLSNASALLCLLQRNLRANGFFSTSSQRSGGVSALNGRVAQSLKSPLKFIGLEDGMSHMEARYPALLFKQQLTACVEKIFGLIRDNLKKEISPLLGLCIQLSREKTYLPTYLPTALIPCFLELIRGRTDNEIKNYCNSHLSRKVDSLRIPSDEKLSKAVVDLAKKGTLKPIKHCKKSSISRSKNKKSNLLEAKENSTSGALIEIVPMPSTPNIEKEALCCTNMPACDSAMALMQEDVAKVEVPNSWAGSIEAKGSLSSDSGMEWPKLEEIMPDVAPKIQRVHGGKSTRSPGGIPQQAPSSQWDSIIKFLDSFLSRLRGNHVPSFFIRKLTTQVFSFINISLFNSLLLRRECCTFSNGEYVKSGLAELEKWIVNAKEEFAGTSWHELNYIRQAVGFLVIHQKRKKSLEEIRQDLCPALTTRQIYRISTMYWDDKYGTQSVSNEVVAQMREILNKDSQNLTSNSFLLDDDLSIPFLTEDIYMALPELDPSLMELPKFLSEYPSALLMIQHTK</sequence>
<dbReference type="Pfam" id="PF01843">
    <property type="entry name" value="DIL"/>
    <property type="match status" value="1"/>
</dbReference>
<dbReference type="SMART" id="SM00015">
    <property type="entry name" value="IQ"/>
    <property type="match status" value="4"/>
</dbReference>
<dbReference type="GO" id="GO:0007015">
    <property type="term" value="P:actin filament organization"/>
    <property type="evidence" value="ECO:0007669"/>
    <property type="project" value="InterPro"/>
</dbReference>
<dbReference type="PANTHER" id="PTHR16027:SF6">
    <property type="entry name" value="DILUTE DOMAIN-CONTAINING PROTEIN"/>
    <property type="match status" value="1"/>
</dbReference>
<organism evidence="5 6">
    <name type="scientific">Solanum commersonii</name>
    <name type="common">Commerson's wild potato</name>
    <name type="synonym">Commerson's nightshade</name>
    <dbReference type="NCBI Taxonomy" id="4109"/>
    <lineage>
        <taxon>Eukaryota</taxon>
        <taxon>Viridiplantae</taxon>
        <taxon>Streptophyta</taxon>
        <taxon>Embryophyta</taxon>
        <taxon>Tracheophyta</taxon>
        <taxon>Spermatophyta</taxon>
        <taxon>Magnoliopsida</taxon>
        <taxon>eudicotyledons</taxon>
        <taxon>Gunneridae</taxon>
        <taxon>Pentapetalae</taxon>
        <taxon>asterids</taxon>
        <taxon>lamiids</taxon>
        <taxon>Solanales</taxon>
        <taxon>Solanaceae</taxon>
        <taxon>Solanoideae</taxon>
        <taxon>Solaneae</taxon>
        <taxon>Solanum</taxon>
    </lineage>
</organism>
<accession>A0A9J5XTI6</accession>
<dbReference type="SMART" id="SM01132">
    <property type="entry name" value="DIL"/>
    <property type="match status" value="1"/>
</dbReference>
<dbReference type="InterPro" id="IPR000048">
    <property type="entry name" value="IQ_motif_EF-hand-BS"/>
</dbReference>
<evidence type="ECO:0000313" key="5">
    <source>
        <dbReference type="EMBL" id="KAG5591074.1"/>
    </source>
</evidence>
<dbReference type="Pfam" id="PF00612">
    <property type="entry name" value="IQ"/>
    <property type="match status" value="4"/>
</dbReference>
<dbReference type="SUPFAM" id="SSF52540">
    <property type="entry name" value="P-loop containing nucleoside triphosphate hydrolases"/>
    <property type="match status" value="1"/>
</dbReference>
<dbReference type="Proteomes" id="UP000824120">
    <property type="component" value="Chromosome 8"/>
</dbReference>
<feature type="region of interest" description="Disordered" evidence="3">
    <location>
        <begin position="399"/>
        <end position="420"/>
    </location>
</feature>
<protein>
    <recommendedName>
        <fullName evidence="4">Dilute domain-containing protein</fullName>
    </recommendedName>
</protein>
<dbReference type="CDD" id="cd15475">
    <property type="entry name" value="MyosinXI_CBD"/>
    <property type="match status" value="1"/>
</dbReference>
<dbReference type="InterPro" id="IPR025558">
    <property type="entry name" value="DUF4283"/>
</dbReference>
<feature type="coiled-coil region" evidence="2">
    <location>
        <begin position="586"/>
        <end position="760"/>
    </location>
</feature>